<reference evidence="4" key="1">
    <citation type="submission" date="2019-12" db="UniProtKB">
        <authorList>
            <consortium name="WormBaseParasite"/>
        </authorList>
    </citation>
    <scope>IDENTIFICATION</scope>
</reference>
<sequence length="77" mass="8432">MSEHPQEAFPLADDGGGSKFSEAPITARSEDAFQMRAVVWYIVTLAVVLSSLFKTLNSRCLCLFTGKSCHGQHNQIS</sequence>
<dbReference type="AlphaFoldDB" id="A0A5S6QVY9"/>
<accession>A0A5S6QVY9</accession>
<keyword evidence="2" id="KW-0812">Transmembrane</keyword>
<keyword evidence="3" id="KW-1185">Reference proteome</keyword>
<keyword evidence="2" id="KW-0472">Membrane</keyword>
<feature type="transmembrane region" description="Helical" evidence="2">
    <location>
        <begin position="38"/>
        <end position="57"/>
    </location>
</feature>
<evidence type="ECO:0000313" key="4">
    <source>
        <dbReference type="WBParaSite" id="TMUE_3000011299.1"/>
    </source>
</evidence>
<organism evidence="3 4">
    <name type="scientific">Trichuris muris</name>
    <name type="common">Mouse whipworm</name>
    <dbReference type="NCBI Taxonomy" id="70415"/>
    <lineage>
        <taxon>Eukaryota</taxon>
        <taxon>Metazoa</taxon>
        <taxon>Ecdysozoa</taxon>
        <taxon>Nematoda</taxon>
        <taxon>Enoplea</taxon>
        <taxon>Dorylaimia</taxon>
        <taxon>Trichinellida</taxon>
        <taxon>Trichuridae</taxon>
        <taxon>Trichuris</taxon>
    </lineage>
</organism>
<dbReference type="Proteomes" id="UP000046395">
    <property type="component" value="Unassembled WGS sequence"/>
</dbReference>
<evidence type="ECO:0000256" key="2">
    <source>
        <dbReference type="SAM" id="Phobius"/>
    </source>
</evidence>
<proteinExistence type="predicted"/>
<name>A0A5S6QVY9_TRIMR</name>
<evidence type="ECO:0000313" key="3">
    <source>
        <dbReference type="Proteomes" id="UP000046395"/>
    </source>
</evidence>
<feature type="region of interest" description="Disordered" evidence="1">
    <location>
        <begin position="1"/>
        <end position="22"/>
    </location>
</feature>
<dbReference type="WBParaSite" id="TMUE_3000011299.1">
    <property type="protein sequence ID" value="TMUE_3000011299.1"/>
    <property type="gene ID" value="WBGene00286374"/>
</dbReference>
<evidence type="ECO:0000256" key="1">
    <source>
        <dbReference type="SAM" id="MobiDB-lite"/>
    </source>
</evidence>
<protein>
    <submittedName>
        <fullName evidence="4">Uncharacterized protein</fullName>
    </submittedName>
</protein>
<keyword evidence="2" id="KW-1133">Transmembrane helix</keyword>